<dbReference type="EMBL" id="JAOSHN010000008">
    <property type="protein sequence ID" value="MCU7380249.1"/>
    <property type="molecule type" value="Genomic_DNA"/>
</dbReference>
<dbReference type="Proteomes" id="UP001065549">
    <property type="component" value="Unassembled WGS sequence"/>
</dbReference>
<dbReference type="InterPro" id="IPR010799">
    <property type="entry name" value="MlrC_C"/>
</dbReference>
<dbReference type="RefSeq" id="WP_148398792.1">
    <property type="nucleotide sequence ID" value="NZ_JAOSHN010000008.1"/>
</dbReference>
<dbReference type="PIRSF" id="PIRSF012702">
    <property type="entry name" value="UCP012702"/>
    <property type="match status" value="1"/>
</dbReference>
<evidence type="ECO:0000313" key="4">
    <source>
        <dbReference type="Proteomes" id="UP001065549"/>
    </source>
</evidence>
<feature type="domain" description="Microcystin LR degradation protein MlrC C-terminal" evidence="1">
    <location>
        <begin position="300"/>
        <end position="472"/>
    </location>
</feature>
<evidence type="ECO:0000259" key="1">
    <source>
        <dbReference type="Pfam" id="PF07171"/>
    </source>
</evidence>
<accession>A0A9J6QXP9</accession>
<dbReference type="Pfam" id="PF07171">
    <property type="entry name" value="MlrC_C"/>
    <property type="match status" value="1"/>
</dbReference>
<comment type="caution">
    <text evidence="3">The sequence shown here is derived from an EMBL/GenBank/DDBJ whole genome shotgun (WGS) entry which is preliminary data.</text>
</comment>
<dbReference type="InterPro" id="IPR009197">
    <property type="entry name" value="MlrC"/>
</dbReference>
<name>A0A9J6QXP9_9FIRM</name>
<dbReference type="InterPro" id="IPR015995">
    <property type="entry name" value="MlrC_N"/>
</dbReference>
<dbReference type="AlphaFoldDB" id="A0A9J6QXP9"/>
<keyword evidence="4" id="KW-1185">Reference proteome</keyword>
<evidence type="ECO:0000313" key="3">
    <source>
        <dbReference type="EMBL" id="MCU7380249.1"/>
    </source>
</evidence>
<sequence>MKIAIGGFIHEGNSFSVETIGLEKFKEMIYTESGNLIERHRHDRRILGGFIDYAEDQKWEILPLVAAMAVPAGPVKKETYEHIKAQFCEPLKREKVDGILLHLHGAIVSEEVPDCEGAILTAVREIVGNEIPMMTVHDLHANVSPAMIQTVNGLFGYNTQPHADMYEREQEAAALMGRTLKGEVKTYCTYAQPPLLLPAISTDTAIGAMKPVIEKAFQYEEENGIINVSPFAGYYGSDTVNTGASAVVVAQADKEQRANEIAAEMADYFWQQKETFFVETVSVKDALKIAEQTEKLCFFVDEADDPMGGGPADGTYILSRLLEEGADSAAVMTIFDPEFVALAFQAGEGNAVSGLLGGKIDNKHGDPIQVEGTVVKLYEGKIPLVCWNEEDLQNPGRIAVVDFKGIHIVVTQHKTSTESINVFKYLNMDAAAYKVLVGKGLGEAYQMVFKEMADKFITIDSIGVTNPDVTKIGDFKNIRRPVYPLDPGTEMRYE</sequence>
<gene>
    <name evidence="3" type="ORF">OBO34_18110</name>
</gene>
<evidence type="ECO:0000259" key="2">
    <source>
        <dbReference type="Pfam" id="PF07364"/>
    </source>
</evidence>
<protein>
    <submittedName>
        <fullName evidence="3">M81 family metallopeptidase</fullName>
    </submittedName>
</protein>
<organism evidence="3 4">
    <name type="scientific">Hominibacterium faecale</name>
    <dbReference type="NCBI Taxonomy" id="2839743"/>
    <lineage>
        <taxon>Bacteria</taxon>
        <taxon>Bacillati</taxon>
        <taxon>Bacillota</taxon>
        <taxon>Clostridia</taxon>
        <taxon>Peptostreptococcales</taxon>
        <taxon>Anaerovoracaceae</taxon>
        <taxon>Hominibacterium</taxon>
    </lineage>
</organism>
<reference evidence="3" key="1">
    <citation type="submission" date="2022-09" db="EMBL/GenBank/DDBJ databases">
        <title>Culturomic study of gut microbiota in children with autism spectrum disorder.</title>
        <authorList>
            <person name="Efimov B.A."/>
            <person name="Chaplin A.V."/>
            <person name="Sokolova S.R."/>
            <person name="Pikina A.P."/>
            <person name="Korzhanova M."/>
            <person name="Belova V."/>
            <person name="Korostin D."/>
        </authorList>
    </citation>
    <scope>NUCLEOTIDE SEQUENCE</scope>
    <source>
        <strain evidence="3">ASD5510</strain>
    </source>
</reference>
<dbReference type="Pfam" id="PF07364">
    <property type="entry name" value="DUF1485"/>
    <property type="match status" value="1"/>
</dbReference>
<feature type="domain" description="Microcystin LR degradation protein MlrC N-terminal" evidence="2">
    <location>
        <begin position="2"/>
        <end position="290"/>
    </location>
</feature>
<proteinExistence type="predicted"/>